<dbReference type="SUPFAM" id="SSF81631">
    <property type="entry name" value="PAP/OAS1 substrate-binding domain"/>
    <property type="match status" value="1"/>
</dbReference>
<dbReference type="GO" id="GO:0046872">
    <property type="term" value="F:metal ion binding"/>
    <property type="evidence" value="ECO:0007669"/>
    <property type="project" value="UniProtKB-KW"/>
</dbReference>
<dbReference type="Pfam" id="PF03828">
    <property type="entry name" value="PAP_assoc"/>
    <property type="match status" value="1"/>
</dbReference>
<dbReference type="GO" id="GO:1990817">
    <property type="term" value="F:poly(A) RNA polymerase activity"/>
    <property type="evidence" value="ECO:0007669"/>
    <property type="project" value="InterPro"/>
</dbReference>
<dbReference type="Pfam" id="PF22600">
    <property type="entry name" value="MTPAP-like_central"/>
    <property type="match status" value="1"/>
</dbReference>
<dbReference type="GO" id="GO:0031499">
    <property type="term" value="C:TRAMP complex"/>
    <property type="evidence" value="ECO:0007669"/>
    <property type="project" value="TreeGrafter"/>
</dbReference>
<dbReference type="Gene3D" id="1.10.1410.10">
    <property type="match status" value="1"/>
</dbReference>
<feature type="domain" description="PAP-associated" evidence="3">
    <location>
        <begin position="237"/>
        <end position="298"/>
    </location>
</feature>
<dbReference type="GO" id="GO:0003729">
    <property type="term" value="F:mRNA binding"/>
    <property type="evidence" value="ECO:0007669"/>
    <property type="project" value="TreeGrafter"/>
</dbReference>
<dbReference type="PANTHER" id="PTHR23092:SF15">
    <property type="entry name" value="INACTIVE NON-CANONICAL POLY(A) RNA POLYMERASE PROTEIN TRF4-2-RELATED"/>
    <property type="match status" value="1"/>
</dbReference>
<organism evidence="5 6">
    <name type="scientific">Fragilariopsis cylindrus CCMP1102</name>
    <dbReference type="NCBI Taxonomy" id="635003"/>
    <lineage>
        <taxon>Eukaryota</taxon>
        <taxon>Sar</taxon>
        <taxon>Stramenopiles</taxon>
        <taxon>Ochrophyta</taxon>
        <taxon>Bacillariophyta</taxon>
        <taxon>Bacillariophyceae</taxon>
        <taxon>Bacillariophycidae</taxon>
        <taxon>Bacillariales</taxon>
        <taxon>Bacillariaceae</taxon>
        <taxon>Fragilariopsis</taxon>
    </lineage>
</organism>
<evidence type="ECO:0000256" key="1">
    <source>
        <dbReference type="ARBA" id="ARBA00022723"/>
    </source>
</evidence>
<sequence length="350" mass="39887">VPPWMGGRVDYRRINPMVAFHNEIVSFCRLMEPKPKEMKTREELTASFTALAKSVFPDCKVEVFGSQATGLCLPTSDIDIAIQLNEKEEQTINGDDNKTEKKINDMENWNEPTGSPLQLLAGALREHWLDDLSYLEVIEKTRIPLVKFTHAPTNISIDVCFNQTSGVQAAALMRQYMQAIPPFRPLTFVLKKFMASRGLNQPYTGGVGSFLLQMMMLAFLQHRERDAFNNQRPSIYNLGALLVEFFEFYTTDFNFILTGISVRFDGFFFPKGASDRRKNFWQPQRPFSVAMENPLDPTFDVGSASFRIDLVQRSFDVAFKVLLCHVSEPLIPATSILATILTPSEEMWER</sequence>
<dbReference type="PANTHER" id="PTHR23092">
    <property type="entry name" value="POLY(A) RNA POLYMERASE"/>
    <property type="match status" value="1"/>
</dbReference>
<gene>
    <name evidence="5" type="ORF">FRACYDRAFT_148780</name>
</gene>
<protein>
    <submittedName>
        <fullName evidence="5">Nucleotidyltransferase</fullName>
    </submittedName>
</protein>
<reference evidence="5 6" key="1">
    <citation type="submission" date="2016-09" db="EMBL/GenBank/DDBJ databases">
        <title>Extensive genetic diversity and differential bi-allelic expression allows diatom success in the polar Southern Ocean.</title>
        <authorList>
            <consortium name="DOE Joint Genome Institute"/>
            <person name="Mock T."/>
            <person name="Otillar R.P."/>
            <person name="Strauss J."/>
            <person name="Dupont C."/>
            <person name="Frickenhaus S."/>
            <person name="Maumus F."/>
            <person name="Mcmullan M."/>
            <person name="Sanges R."/>
            <person name="Schmutz J."/>
            <person name="Toseland A."/>
            <person name="Valas R."/>
            <person name="Veluchamy A."/>
            <person name="Ward B.J."/>
            <person name="Allen A."/>
            <person name="Barry K."/>
            <person name="Falciatore A."/>
            <person name="Ferrante M."/>
            <person name="Fortunato A.E."/>
            <person name="Gloeckner G."/>
            <person name="Gruber A."/>
            <person name="Hipkin R."/>
            <person name="Janech M."/>
            <person name="Kroth P."/>
            <person name="Leese F."/>
            <person name="Lindquist E."/>
            <person name="Lyon B.R."/>
            <person name="Martin J."/>
            <person name="Mayer C."/>
            <person name="Parker M."/>
            <person name="Quesneville H."/>
            <person name="Raymond J."/>
            <person name="Uhlig C."/>
            <person name="Valentin K.U."/>
            <person name="Worden A.Z."/>
            <person name="Armbrust E.V."/>
            <person name="Bowler C."/>
            <person name="Green B."/>
            <person name="Moulton V."/>
            <person name="Van Oosterhout C."/>
            <person name="Grigoriev I."/>
        </authorList>
    </citation>
    <scope>NUCLEOTIDE SEQUENCE [LARGE SCALE GENOMIC DNA]</scope>
    <source>
        <strain evidence="5 6">CCMP1102</strain>
    </source>
</reference>
<dbReference type="AlphaFoldDB" id="A0A1E7FQC5"/>
<evidence type="ECO:0000259" key="3">
    <source>
        <dbReference type="Pfam" id="PF03828"/>
    </source>
</evidence>
<evidence type="ECO:0000313" key="6">
    <source>
        <dbReference type="Proteomes" id="UP000095751"/>
    </source>
</evidence>
<accession>A0A1E7FQC5</accession>
<dbReference type="InterPro" id="IPR045862">
    <property type="entry name" value="Trf4-like"/>
</dbReference>
<dbReference type="OrthoDB" id="273917at2759"/>
<keyword evidence="6" id="KW-1185">Reference proteome</keyword>
<name>A0A1E7FQC5_9STRA</name>
<feature type="non-terminal residue" evidence="5">
    <location>
        <position position="1"/>
    </location>
</feature>
<keyword evidence="5" id="KW-0808">Transferase</keyword>
<dbReference type="EMBL" id="KV784355">
    <property type="protein sequence ID" value="OEU20356.1"/>
    <property type="molecule type" value="Genomic_DNA"/>
</dbReference>
<evidence type="ECO:0000313" key="5">
    <source>
        <dbReference type="EMBL" id="OEU20356.1"/>
    </source>
</evidence>
<evidence type="ECO:0000259" key="4">
    <source>
        <dbReference type="Pfam" id="PF22600"/>
    </source>
</evidence>
<dbReference type="CDD" id="cd05402">
    <property type="entry name" value="NT_PAP_TUTase"/>
    <property type="match status" value="1"/>
</dbReference>
<dbReference type="Proteomes" id="UP000095751">
    <property type="component" value="Unassembled WGS sequence"/>
</dbReference>
<dbReference type="KEGG" id="fcy:FRACYDRAFT_148780"/>
<evidence type="ECO:0000256" key="2">
    <source>
        <dbReference type="ARBA" id="ARBA00022842"/>
    </source>
</evidence>
<dbReference type="InParanoid" id="A0A1E7FQC5"/>
<proteinExistence type="predicted"/>
<dbReference type="GO" id="GO:0005730">
    <property type="term" value="C:nucleolus"/>
    <property type="evidence" value="ECO:0007669"/>
    <property type="project" value="TreeGrafter"/>
</dbReference>
<dbReference type="InterPro" id="IPR002058">
    <property type="entry name" value="PAP_assoc"/>
</dbReference>
<keyword evidence="1" id="KW-0479">Metal-binding</keyword>
<dbReference type="GO" id="GO:0043634">
    <property type="term" value="P:polyadenylation-dependent ncRNA catabolic process"/>
    <property type="evidence" value="ECO:0007669"/>
    <property type="project" value="TreeGrafter"/>
</dbReference>
<dbReference type="InterPro" id="IPR054708">
    <property type="entry name" value="MTPAP-like_central"/>
</dbReference>
<feature type="non-terminal residue" evidence="5">
    <location>
        <position position="350"/>
    </location>
</feature>
<dbReference type="GO" id="GO:0031123">
    <property type="term" value="P:RNA 3'-end processing"/>
    <property type="evidence" value="ECO:0007669"/>
    <property type="project" value="TreeGrafter"/>
</dbReference>
<dbReference type="Gene3D" id="3.30.460.10">
    <property type="entry name" value="Beta Polymerase, domain 2"/>
    <property type="match status" value="1"/>
</dbReference>
<dbReference type="InterPro" id="IPR043519">
    <property type="entry name" value="NT_sf"/>
</dbReference>
<feature type="domain" description="Poly(A) RNA polymerase mitochondrial-like central palm" evidence="4">
    <location>
        <begin position="21"/>
        <end position="178"/>
    </location>
</feature>
<dbReference type="SUPFAM" id="SSF81301">
    <property type="entry name" value="Nucleotidyltransferase"/>
    <property type="match status" value="1"/>
</dbReference>
<keyword evidence="2" id="KW-0460">Magnesium</keyword>